<evidence type="ECO:0000313" key="3">
    <source>
        <dbReference type="Proteomes" id="UP000276133"/>
    </source>
</evidence>
<feature type="region of interest" description="Disordered" evidence="1">
    <location>
        <begin position="1"/>
        <end position="66"/>
    </location>
</feature>
<feature type="non-terminal residue" evidence="2">
    <location>
        <position position="1"/>
    </location>
</feature>
<organism evidence="2 3">
    <name type="scientific">Brachionus plicatilis</name>
    <name type="common">Marine rotifer</name>
    <name type="synonym">Brachionus muelleri</name>
    <dbReference type="NCBI Taxonomy" id="10195"/>
    <lineage>
        <taxon>Eukaryota</taxon>
        <taxon>Metazoa</taxon>
        <taxon>Spiralia</taxon>
        <taxon>Gnathifera</taxon>
        <taxon>Rotifera</taxon>
        <taxon>Eurotatoria</taxon>
        <taxon>Monogononta</taxon>
        <taxon>Pseudotrocha</taxon>
        <taxon>Ploima</taxon>
        <taxon>Brachionidae</taxon>
        <taxon>Brachionus</taxon>
    </lineage>
</organism>
<name>A0A3M7PDY3_BRAPC</name>
<dbReference type="Proteomes" id="UP000276133">
    <property type="component" value="Unassembled WGS sequence"/>
</dbReference>
<dbReference type="EMBL" id="REGN01011560">
    <property type="protein sequence ID" value="RMZ97189.1"/>
    <property type="molecule type" value="Genomic_DNA"/>
</dbReference>
<reference evidence="2 3" key="1">
    <citation type="journal article" date="2018" name="Sci. Rep.">
        <title>Genomic signatures of local adaptation to the degree of environmental predictability in rotifers.</title>
        <authorList>
            <person name="Franch-Gras L."/>
            <person name="Hahn C."/>
            <person name="Garcia-Roger E.M."/>
            <person name="Carmona M.J."/>
            <person name="Serra M."/>
            <person name="Gomez A."/>
        </authorList>
    </citation>
    <scope>NUCLEOTIDE SEQUENCE [LARGE SCALE GENOMIC DNA]</scope>
    <source>
        <strain evidence="2">HYR1</strain>
    </source>
</reference>
<proteinExistence type="predicted"/>
<keyword evidence="3" id="KW-1185">Reference proteome</keyword>
<evidence type="ECO:0000313" key="2">
    <source>
        <dbReference type="EMBL" id="RMZ97189.1"/>
    </source>
</evidence>
<evidence type="ECO:0000256" key="1">
    <source>
        <dbReference type="SAM" id="MobiDB-lite"/>
    </source>
</evidence>
<feature type="compositionally biased region" description="Basic and acidic residues" evidence="1">
    <location>
        <begin position="27"/>
        <end position="66"/>
    </location>
</feature>
<feature type="compositionally biased region" description="Basic residues" evidence="1">
    <location>
        <begin position="12"/>
        <end position="26"/>
    </location>
</feature>
<comment type="caution">
    <text evidence="2">The sequence shown here is derived from an EMBL/GenBank/DDBJ whole genome shotgun (WGS) entry which is preliminary data.</text>
</comment>
<gene>
    <name evidence="2" type="ORF">BpHYR1_019341</name>
</gene>
<sequence>KNLKIELSKNNPQKRAKRKKASKKSFPRIDLKIEAFPRKDLKKELPEEKLQKKPFQKEPQKRAFQE</sequence>
<protein>
    <submittedName>
        <fullName evidence="2">Uncharacterized protein</fullName>
    </submittedName>
</protein>
<accession>A0A3M7PDY3</accession>
<dbReference type="AlphaFoldDB" id="A0A3M7PDY3"/>